<evidence type="ECO:0000259" key="7">
    <source>
        <dbReference type="Pfam" id="PF08340"/>
    </source>
</evidence>
<feature type="domain" description="Endoribonuclease YicC-like N-terminal" evidence="6">
    <location>
        <begin position="2"/>
        <end position="156"/>
    </location>
</feature>
<evidence type="ECO:0000256" key="2">
    <source>
        <dbReference type="ARBA" id="ARBA00022722"/>
    </source>
</evidence>
<dbReference type="PANTHER" id="PTHR30636">
    <property type="entry name" value="UPF0701 PROTEIN YICC"/>
    <property type="match status" value="1"/>
</dbReference>
<feature type="domain" description="Endoribonuclease YicC-like C-terminal" evidence="7">
    <location>
        <begin position="174"/>
        <end position="293"/>
    </location>
</feature>
<dbReference type="InterPro" id="IPR013527">
    <property type="entry name" value="YicC-like_N"/>
</dbReference>
<name>A0A1G6H0Y6_9BACI</name>
<keyword evidence="4" id="KW-0378">Hydrolase</keyword>
<keyword evidence="2" id="KW-0540">Nuclease</keyword>
<dbReference type="Proteomes" id="UP000242949">
    <property type="component" value="Unassembled WGS sequence"/>
</dbReference>
<dbReference type="PANTHER" id="PTHR30636:SF3">
    <property type="entry name" value="UPF0701 PROTEIN YICC"/>
    <property type="match status" value="1"/>
</dbReference>
<keyword evidence="3" id="KW-0255">Endonuclease</keyword>
<evidence type="ECO:0000256" key="1">
    <source>
        <dbReference type="ARBA" id="ARBA00001968"/>
    </source>
</evidence>
<dbReference type="EMBL" id="FMYI01000002">
    <property type="protein sequence ID" value="SDB87977.1"/>
    <property type="molecule type" value="Genomic_DNA"/>
</dbReference>
<protein>
    <submittedName>
        <fullName evidence="8">TIGR00255 family protein</fullName>
    </submittedName>
</protein>
<comment type="similarity">
    <text evidence="5">Belongs to the YicC/YloC family.</text>
</comment>
<dbReference type="InterPro" id="IPR005229">
    <property type="entry name" value="YicC/YloC-like"/>
</dbReference>
<reference evidence="9" key="1">
    <citation type="submission" date="2016-09" db="EMBL/GenBank/DDBJ databases">
        <authorList>
            <person name="Varghese N."/>
            <person name="Submissions S."/>
        </authorList>
    </citation>
    <scope>NUCLEOTIDE SEQUENCE [LARGE SCALE GENOMIC DNA]</scope>
    <source>
        <strain evidence="9">S5</strain>
    </source>
</reference>
<comment type="cofactor">
    <cofactor evidence="1">
        <name>a divalent metal cation</name>
        <dbReference type="ChEBI" id="CHEBI:60240"/>
    </cofactor>
</comment>
<dbReference type="Pfam" id="PF08340">
    <property type="entry name" value="YicC-like_C"/>
    <property type="match status" value="1"/>
</dbReference>
<dbReference type="GO" id="GO:0016787">
    <property type="term" value="F:hydrolase activity"/>
    <property type="evidence" value="ECO:0007669"/>
    <property type="project" value="UniProtKB-KW"/>
</dbReference>
<proteinExistence type="inferred from homology"/>
<dbReference type="NCBIfam" id="TIGR00255">
    <property type="entry name" value="YicC/YloC family endoribonuclease"/>
    <property type="match status" value="1"/>
</dbReference>
<evidence type="ECO:0000256" key="3">
    <source>
        <dbReference type="ARBA" id="ARBA00022759"/>
    </source>
</evidence>
<dbReference type="Pfam" id="PF03755">
    <property type="entry name" value="YicC-like_N"/>
    <property type="match status" value="1"/>
</dbReference>
<dbReference type="InterPro" id="IPR013551">
    <property type="entry name" value="YicC-like_C"/>
</dbReference>
<evidence type="ECO:0000256" key="5">
    <source>
        <dbReference type="ARBA" id="ARBA00035648"/>
    </source>
</evidence>
<organism evidence="8 9">
    <name type="scientific">Pelagirhabdus alkalitolerans</name>
    <dbReference type="NCBI Taxonomy" id="1612202"/>
    <lineage>
        <taxon>Bacteria</taxon>
        <taxon>Bacillati</taxon>
        <taxon>Bacillota</taxon>
        <taxon>Bacilli</taxon>
        <taxon>Bacillales</taxon>
        <taxon>Bacillaceae</taxon>
        <taxon>Pelagirhabdus</taxon>
    </lineage>
</organism>
<sequence length="293" mass="34316">MINSMTGYGQSEVNINGEHYLIEVKTINHRFLDIALHIPNSFNPYLEKINRELKQFFNRGRIEVNMTKIASEKDHDSISIDWTQVARYDQAFKAIRANYPETGDDLIAKMPEIESFLYEDVSFELDEHHLEQLLNAINESSQKAVQMRLSEGEELYEDICYQTERLEDLVESIDSKRDQIKSIHYERMVNRLNQLLEKNGLKHESEYYRELAILAEKGDLTEEIIRIRSHIDQMRELYKQSVPVGRKLDFIVQELMREANTTASKANDPLISHLVVDLKSVVEKIKEQIQNVE</sequence>
<dbReference type="GO" id="GO:0004521">
    <property type="term" value="F:RNA endonuclease activity"/>
    <property type="evidence" value="ECO:0007669"/>
    <property type="project" value="InterPro"/>
</dbReference>
<dbReference type="AlphaFoldDB" id="A0A1G6H0Y6"/>
<evidence type="ECO:0000313" key="9">
    <source>
        <dbReference type="Proteomes" id="UP000242949"/>
    </source>
</evidence>
<keyword evidence="9" id="KW-1185">Reference proteome</keyword>
<evidence type="ECO:0000256" key="4">
    <source>
        <dbReference type="ARBA" id="ARBA00022801"/>
    </source>
</evidence>
<dbReference type="RefSeq" id="WP_218119748.1">
    <property type="nucleotide sequence ID" value="NZ_FMYI01000002.1"/>
</dbReference>
<accession>A0A1G6H0Y6</accession>
<evidence type="ECO:0000259" key="6">
    <source>
        <dbReference type="Pfam" id="PF03755"/>
    </source>
</evidence>
<dbReference type="STRING" id="1612202.SAMN05421734_102114"/>
<gene>
    <name evidence="8" type="ORF">SAMN05421734_102114</name>
</gene>
<evidence type="ECO:0000313" key="8">
    <source>
        <dbReference type="EMBL" id="SDB87977.1"/>
    </source>
</evidence>